<dbReference type="SUPFAM" id="SSF102114">
    <property type="entry name" value="Radical SAM enzymes"/>
    <property type="match status" value="1"/>
</dbReference>
<dbReference type="SFLD" id="SFLDG01067">
    <property type="entry name" value="SPASM/twitch_domain_containing"/>
    <property type="match status" value="1"/>
</dbReference>
<evidence type="ECO:0000256" key="1">
    <source>
        <dbReference type="ARBA" id="ARBA00022691"/>
    </source>
</evidence>
<dbReference type="SFLD" id="SFLDG01386">
    <property type="entry name" value="main_SPASM_domain-containing"/>
    <property type="match status" value="1"/>
</dbReference>
<evidence type="ECO:0000256" key="3">
    <source>
        <dbReference type="ARBA" id="ARBA00023004"/>
    </source>
</evidence>
<dbReference type="InterPro" id="IPR023867">
    <property type="entry name" value="Sulphatase_maturase_rSAM"/>
</dbReference>
<organism evidence="6 7">
    <name type="scientific">Actinomadura graeca</name>
    <dbReference type="NCBI Taxonomy" id="2750812"/>
    <lineage>
        <taxon>Bacteria</taxon>
        <taxon>Bacillati</taxon>
        <taxon>Actinomycetota</taxon>
        <taxon>Actinomycetes</taxon>
        <taxon>Streptosporangiales</taxon>
        <taxon>Thermomonosporaceae</taxon>
        <taxon>Actinomadura</taxon>
    </lineage>
</organism>
<proteinExistence type="predicted"/>
<dbReference type="Pfam" id="PF04055">
    <property type="entry name" value="Radical_SAM"/>
    <property type="match status" value="1"/>
</dbReference>
<dbReference type="CDD" id="cd01335">
    <property type="entry name" value="Radical_SAM"/>
    <property type="match status" value="1"/>
</dbReference>
<evidence type="ECO:0000256" key="4">
    <source>
        <dbReference type="ARBA" id="ARBA00023014"/>
    </source>
</evidence>
<dbReference type="InterPro" id="IPR013785">
    <property type="entry name" value="Aldolase_TIM"/>
</dbReference>
<dbReference type="PROSITE" id="PS51918">
    <property type="entry name" value="RADICAL_SAM"/>
    <property type="match status" value="1"/>
</dbReference>
<protein>
    <submittedName>
        <fullName evidence="6">Radical SAM protein</fullName>
    </submittedName>
</protein>
<accession>A0ABX8R708</accession>
<name>A0ABX8R708_9ACTN</name>
<keyword evidence="7" id="KW-1185">Reference proteome</keyword>
<dbReference type="SFLD" id="SFLDG01072">
    <property type="entry name" value="dehydrogenase_like"/>
    <property type="match status" value="1"/>
</dbReference>
<dbReference type="Proteomes" id="UP001049518">
    <property type="component" value="Chromosome"/>
</dbReference>
<keyword evidence="2" id="KW-0479">Metal-binding</keyword>
<evidence type="ECO:0000259" key="5">
    <source>
        <dbReference type="PROSITE" id="PS51918"/>
    </source>
</evidence>
<dbReference type="Gene3D" id="3.20.20.70">
    <property type="entry name" value="Aldolase class I"/>
    <property type="match status" value="1"/>
</dbReference>
<keyword evidence="1" id="KW-0949">S-adenosyl-L-methionine</keyword>
<evidence type="ECO:0000313" key="6">
    <source>
        <dbReference type="EMBL" id="QXJ25732.1"/>
    </source>
</evidence>
<dbReference type="InterPro" id="IPR058240">
    <property type="entry name" value="rSAM_sf"/>
</dbReference>
<dbReference type="SFLD" id="SFLDS00029">
    <property type="entry name" value="Radical_SAM"/>
    <property type="match status" value="1"/>
</dbReference>
<evidence type="ECO:0000313" key="7">
    <source>
        <dbReference type="Proteomes" id="UP001049518"/>
    </source>
</evidence>
<dbReference type="PANTHER" id="PTHR43273:SF8">
    <property type="entry name" value="RADICAL SAM DOMAIN PROTEIN"/>
    <property type="match status" value="1"/>
</dbReference>
<gene>
    <name evidence="6" type="ORF">AGRA3207_007263</name>
</gene>
<dbReference type="PANTHER" id="PTHR43273">
    <property type="entry name" value="ANAEROBIC SULFATASE-MATURATING ENZYME HOMOLOG ASLB-RELATED"/>
    <property type="match status" value="1"/>
</dbReference>
<dbReference type="EMBL" id="CP059572">
    <property type="protein sequence ID" value="QXJ25732.1"/>
    <property type="molecule type" value="Genomic_DNA"/>
</dbReference>
<keyword evidence="3" id="KW-0408">Iron</keyword>
<dbReference type="InterPro" id="IPR007197">
    <property type="entry name" value="rSAM"/>
</dbReference>
<evidence type="ECO:0000256" key="2">
    <source>
        <dbReference type="ARBA" id="ARBA00022723"/>
    </source>
</evidence>
<keyword evidence="4" id="KW-0411">Iron-sulfur</keyword>
<reference evidence="6" key="1">
    <citation type="submission" date="2020-07" db="EMBL/GenBank/DDBJ databases">
        <authorList>
            <person name="Tarantini F.S."/>
            <person name="Hong K.W."/>
            <person name="Chan K.G."/>
        </authorList>
    </citation>
    <scope>NUCLEOTIDE SEQUENCE</scope>
    <source>
        <strain evidence="6">32-07</strain>
    </source>
</reference>
<feature type="domain" description="Radical SAM core" evidence="5">
    <location>
        <begin position="12"/>
        <end position="241"/>
    </location>
</feature>
<sequence length="401" mass="44451">MNIPSRSEFDQNHPVRTAVIKVASRCNLACTYCYIYEMADQSWRRQPQVIDTTTIEAIAKRLAEYAQYRSLSALIVVAHGGEPLLIGPERLAHFFTTISHGLDTVGCETHLGVQTNGTLLSMEAVQKLKSRKVHIGISLDGPPKVNDEHRVDKHGIGTSGAVLDGLSRLREATNSRPLLGGFLSYADISVPPIVQLDYFIELGAAQVDFLFPNFNHDTLPKEYRNGALGRWMIQLFNLWMDRSNQLEVRTFTVIMRLLLGGKFGYESFGAESQKTIAVEPDGTYHASDVLKSAYEGVTSTGMDVWHHEIREVESMPLIAATSSKAVSAANECLACPIFSVCGGGLVAHRYSKAQGFNRVSVYCEDIKLLVRHIMDRLKKELMGRPDVTVSVSSFSAYSHRV</sequence>